<evidence type="ECO:0000313" key="3">
    <source>
        <dbReference type="EMBL" id="CAD8240276.1"/>
    </source>
</evidence>
<organism evidence="3">
    <name type="scientific">Prasinoderma coloniale</name>
    <dbReference type="NCBI Taxonomy" id="156133"/>
    <lineage>
        <taxon>Eukaryota</taxon>
        <taxon>Viridiplantae</taxon>
        <taxon>Prasinodermophyta</taxon>
        <taxon>Prasinodermophyceae</taxon>
        <taxon>Prasinodermales</taxon>
        <taxon>Prasinodermaceae</taxon>
        <taxon>Prasinoderma</taxon>
    </lineage>
</organism>
<gene>
    <name evidence="3" type="ORF">PCOL08062_LOCUS6540</name>
</gene>
<dbReference type="PANTHER" id="PTHR12298:SF4">
    <property type="entry name" value="PROGRAMMED CELL DEATH PROTEIN 2"/>
    <property type="match status" value="1"/>
</dbReference>
<dbReference type="InterPro" id="IPR007320">
    <property type="entry name" value="PDCD2_C"/>
</dbReference>
<proteinExistence type="predicted"/>
<dbReference type="GO" id="GO:0005737">
    <property type="term" value="C:cytoplasm"/>
    <property type="evidence" value="ECO:0007669"/>
    <property type="project" value="InterPro"/>
</dbReference>
<feature type="region of interest" description="Disordered" evidence="1">
    <location>
        <begin position="196"/>
        <end position="236"/>
    </location>
</feature>
<accession>A0A7R9TN02</accession>
<protein>
    <recommendedName>
        <fullName evidence="2">Programmed cell death protein 2 C-terminal domain-containing protein</fullName>
    </recommendedName>
</protein>
<dbReference type="AlphaFoldDB" id="A0A7R9TN02"/>
<evidence type="ECO:0000259" key="2">
    <source>
        <dbReference type="Pfam" id="PF04194"/>
    </source>
</evidence>
<dbReference type="PANTHER" id="PTHR12298">
    <property type="entry name" value="PCDC2 PROGRAMMED CELL DEATH PROTEIN 2 -RELATED"/>
    <property type="match status" value="1"/>
</dbReference>
<feature type="compositionally biased region" description="Acidic residues" evidence="1">
    <location>
        <begin position="200"/>
        <end position="211"/>
    </location>
</feature>
<feature type="domain" description="Programmed cell death protein 2 C-terminal" evidence="2">
    <location>
        <begin position="297"/>
        <end position="401"/>
    </location>
</feature>
<evidence type="ECO:0000256" key="1">
    <source>
        <dbReference type="SAM" id="MobiDB-lite"/>
    </source>
</evidence>
<reference evidence="3" key="1">
    <citation type="submission" date="2021-01" db="EMBL/GenBank/DDBJ databases">
        <authorList>
            <person name="Corre E."/>
            <person name="Pelletier E."/>
            <person name="Niang G."/>
            <person name="Scheremetjew M."/>
            <person name="Finn R."/>
            <person name="Kale V."/>
            <person name="Holt S."/>
            <person name="Cochrane G."/>
            <person name="Meng A."/>
            <person name="Brown T."/>
            <person name="Cohen L."/>
        </authorList>
    </citation>
    <scope>NUCLEOTIDE SEQUENCE</scope>
    <source>
        <strain evidence="3">CCMP1413</strain>
    </source>
</reference>
<sequence length="405" mass="41640">MGEAPASAKATANGDAGGEGDAAGASCAVGVALGDAGGVAAAAEEIAALEVGAAAGAGECEAVGSDSESDGDLDEECEEEVMLGFAERPRARAAMAAAYFPSKVGGEPAWLAPPTEGSAAAAAQTCRKCGGVAPLLTQVYCPVMAGDAVGGGHEATFHRTVFLFCCADGRCVAKHGGGACRALRGQLPRRNAHFSYEALPDPDTDSDDEGSGSEGGADASSWVRASEGGVGPSGQWPELELVVEPEEECLSNSASVEQLLQRYSAAEKADGAGQAHGLPAEAMPSAADLQFDPERRQWVSFQARCAAAPEQVLRHCRSTAAGAPLWPRKTPGAPRPPPACPRCGGERIFEYQVLPQLLHFMRADAGGDKAETLDFGTIAVYTCRANCELGDEYAEEEVFVQPPPE</sequence>
<dbReference type="Pfam" id="PF04194">
    <property type="entry name" value="PDCD2_C"/>
    <property type="match status" value="1"/>
</dbReference>
<name>A0A7R9TN02_9VIRI</name>
<dbReference type="EMBL" id="HBDZ01008546">
    <property type="protein sequence ID" value="CAD8240276.1"/>
    <property type="molecule type" value="Transcribed_RNA"/>
</dbReference>